<keyword evidence="2" id="KW-0732">Signal</keyword>
<dbReference type="RefSeq" id="WP_134529627.1">
    <property type="nucleotide sequence ID" value="NZ_SOHN01000011.1"/>
</dbReference>
<dbReference type="PANTHER" id="PTHR30483">
    <property type="entry name" value="LEUCINE-SPECIFIC-BINDING PROTEIN"/>
    <property type="match status" value="1"/>
</dbReference>
<accession>A0A4R9BPU8</accession>
<dbReference type="EMBL" id="SOHN01000011">
    <property type="protein sequence ID" value="TFD87689.1"/>
    <property type="molecule type" value="Genomic_DNA"/>
</dbReference>
<evidence type="ECO:0000313" key="5">
    <source>
        <dbReference type="Proteomes" id="UP000297626"/>
    </source>
</evidence>
<dbReference type="PROSITE" id="PS51257">
    <property type="entry name" value="PROKAR_LIPOPROTEIN"/>
    <property type="match status" value="1"/>
</dbReference>
<dbReference type="PANTHER" id="PTHR30483:SF6">
    <property type="entry name" value="PERIPLASMIC BINDING PROTEIN OF ABC TRANSPORTER FOR NATURAL AMINO ACIDS"/>
    <property type="match status" value="1"/>
</dbReference>
<proteinExistence type="inferred from homology"/>
<feature type="domain" description="Leucine-binding protein" evidence="3">
    <location>
        <begin position="64"/>
        <end position="409"/>
    </location>
</feature>
<comment type="caution">
    <text evidence="4">The sequence shown here is derived from an EMBL/GenBank/DDBJ whole genome shotgun (WGS) entry which is preliminary data.</text>
</comment>
<evidence type="ECO:0000259" key="3">
    <source>
        <dbReference type="Pfam" id="PF13458"/>
    </source>
</evidence>
<evidence type="ECO:0000256" key="2">
    <source>
        <dbReference type="ARBA" id="ARBA00022729"/>
    </source>
</evidence>
<comment type="similarity">
    <text evidence="1">Belongs to the leucine-binding protein family.</text>
</comment>
<keyword evidence="5" id="KW-1185">Reference proteome</keyword>
<dbReference type="Proteomes" id="UP000297626">
    <property type="component" value="Unassembled WGS sequence"/>
</dbReference>
<organism evidence="4 5">
    <name type="scientific">Cryobacterium serini</name>
    <dbReference type="NCBI Taxonomy" id="1259201"/>
    <lineage>
        <taxon>Bacteria</taxon>
        <taxon>Bacillati</taxon>
        <taxon>Actinomycetota</taxon>
        <taxon>Actinomycetes</taxon>
        <taxon>Micrococcales</taxon>
        <taxon>Microbacteriaceae</taxon>
        <taxon>Cryobacterium</taxon>
    </lineage>
</organism>
<dbReference type="Gene3D" id="3.40.50.2300">
    <property type="match status" value="3"/>
</dbReference>
<dbReference type="AlphaFoldDB" id="A0A4R9BPU8"/>
<evidence type="ECO:0000313" key="4">
    <source>
        <dbReference type="EMBL" id="TFD87689.1"/>
    </source>
</evidence>
<dbReference type="InterPro" id="IPR051010">
    <property type="entry name" value="BCAA_transport"/>
</dbReference>
<dbReference type="InterPro" id="IPR028081">
    <property type="entry name" value="Leu-bd"/>
</dbReference>
<evidence type="ECO:0000256" key="1">
    <source>
        <dbReference type="ARBA" id="ARBA00010062"/>
    </source>
</evidence>
<dbReference type="InterPro" id="IPR028082">
    <property type="entry name" value="Peripla_BP_I"/>
</dbReference>
<gene>
    <name evidence="4" type="ORF">E3T51_09430</name>
</gene>
<dbReference type="Pfam" id="PF13458">
    <property type="entry name" value="Peripla_BP_6"/>
    <property type="match status" value="1"/>
</dbReference>
<name>A0A4R9BPU8_9MICO</name>
<dbReference type="CDD" id="cd06346">
    <property type="entry name" value="PBP1_ABC_ligand_binding-like"/>
    <property type="match status" value="1"/>
</dbReference>
<dbReference type="SUPFAM" id="SSF53822">
    <property type="entry name" value="Periplasmic binding protein-like I"/>
    <property type="match status" value="1"/>
</dbReference>
<reference evidence="4 5" key="1">
    <citation type="submission" date="2019-03" db="EMBL/GenBank/DDBJ databases">
        <title>Genomics of glacier-inhabiting Cryobacterium strains.</title>
        <authorList>
            <person name="Liu Q."/>
            <person name="Xin Y.-H."/>
        </authorList>
    </citation>
    <scope>NUCLEOTIDE SEQUENCE [LARGE SCALE GENOMIC DNA]</scope>
    <source>
        <strain evidence="4 5">Sr54</strain>
    </source>
</reference>
<sequence length="432" mass="43794">MSVFAKASASRSVRTLVTGIALIGVSALLLTGCSTGAAPTPTDTETAVAGSDVNEIVAGERDLTLKIGALAPQSGVLAFLGPPQVAGVALAVQDINDLGLGITVEAINADEGDTTTDVATGSVTDLIGQDVTAIVGAAASAVTRTVIDSITGAGIVEVSPSNTGLDFTTYNDGGLYFRTSPSDLLQGEVLGTKIAEDGVSTLGLIVVNDAYGTGLADVITSTFEGTGGKVVATSLFNTGETNFTSQISDVTAEDPDAIAIVTFDQSISIVPALVAGGFPGDKLYFVDGSLKDYSTNFSAGLIAGSQGTAPGLDLATLGEFQSRLLEIDPTLKDYLYAAEAYDAVMLIALAAYAGNDVSGESIASYMQQVSGGSGDGTKVEDFGAAAEALANGEQVDYDGFSGPITLDENGDPTEATIGIYKYAEDNTYSRTN</sequence>
<protein>
    <submittedName>
        <fullName evidence="4">Amino acid ABC transporter substrate-binding protein</fullName>
    </submittedName>
</protein>